<keyword evidence="7 9" id="KW-0503">Monooxygenase</keyword>
<dbReference type="InterPro" id="IPR036396">
    <property type="entry name" value="Cyt_P450_sf"/>
</dbReference>
<keyword evidence="5 9" id="KW-0560">Oxidoreductase</keyword>
<comment type="similarity">
    <text evidence="2 9">Belongs to the cytochrome P450 family.</text>
</comment>
<dbReference type="InterPro" id="IPR050121">
    <property type="entry name" value="Cytochrome_P450_monoxygenase"/>
</dbReference>
<dbReference type="PANTHER" id="PTHR24305:SF230">
    <property type="entry name" value="P450, PUTATIVE (EUROFUNG)-RELATED"/>
    <property type="match status" value="1"/>
</dbReference>
<dbReference type="InterPro" id="IPR001128">
    <property type="entry name" value="Cyt_P450"/>
</dbReference>
<dbReference type="Gene3D" id="1.10.630.10">
    <property type="entry name" value="Cytochrome P450"/>
    <property type="match status" value="1"/>
</dbReference>
<evidence type="ECO:0000313" key="10">
    <source>
        <dbReference type="EMBL" id="KAK4118830.1"/>
    </source>
</evidence>
<dbReference type="Proteomes" id="UP001302602">
    <property type="component" value="Unassembled WGS sequence"/>
</dbReference>
<dbReference type="InterPro" id="IPR002401">
    <property type="entry name" value="Cyt_P450_E_grp-I"/>
</dbReference>
<dbReference type="SUPFAM" id="SSF48264">
    <property type="entry name" value="Cytochrome P450"/>
    <property type="match status" value="1"/>
</dbReference>
<dbReference type="PRINTS" id="PR00463">
    <property type="entry name" value="EP450I"/>
</dbReference>
<dbReference type="GeneID" id="87834035"/>
<evidence type="ECO:0000256" key="6">
    <source>
        <dbReference type="ARBA" id="ARBA00023004"/>
    </source>
</evidence>
<dbReference type="PROSITE" id="PS00086">
    <property type="entry name" value="CYTOCHROME_P450"/>
    <property type="match status" value="1"/>
</dbReference>
<dbReference type="PRINTS" id="PR00385">
    <property type="entry name" value="P450"/>
</dbReference>
<accession>A0AAN6TQJ2</accession>
<keyword evidence="4 8" id="KW-0479">Metal-binding</keyword>
<feature type="binding site" description="axial binding residue" evidence="8">
    <location>
        <position position="453"/>
    </location>
    <ligand>
        <name>heme</name>
        <dbReference type="ChEBI" id="CHEBI:30413"/>
    </ligand>
    <ligandPart>
        <name>Fe</name>
        <dbReference type="ChEBI" id="CHEBI:18248"/>
    </ligandPart>
</feature>
<protein>
    <submittedName>
        <fullName evidence="10">Cytochrome P450</fullName>
    </submittedName>
</protein>
<name>A0AAN6TQJ2_9PEZI</name>
<evidence type="ECO:0000256" key="9">
    <source>
        <dbReference type="RuleBase" id="RU000461"/>
    </source>
</evidence>
<evidence type="ECO:0000256" key="1">
    <source>
        <dbReference type="ARBA" id="ARBA00001971"/>
    </source>
</evidence>
<sequence length="510" mass="57558">MGPSGHYSWLLMAISSVFAPHGSPRRHLHVLQPLPPLRAVPGPKLWAVSQIPYILAWLSGHASSTIHAFHEQYGDVVRVAPNRLSFTHPDAYQNIRGHRKCTQEEHGKDRAFYVISRQNILGASREDHARFRRILSHCFSAKSMQAQQPLITKHVDLLMQRLRERTTTTQDGDGKRKEAVVDLAAWFNFTTFDIIGDLAFGEPFGCLEESRYHPWVSAIFRGVKQLGIMLAVELYLPGAVNFARKVLPTAFVAMDKQTEFANERIARRLQLETGRPDFVEAMVTANSEDGRMLTRHEMAVNARLLVFAGSETTATALASAAYFLSKYPEVQKKLADEVRSSFTSEGEIDLFSVNKLQYMMAVLDEAMRVFPTVPGHLPRTCHAGGDVICGIQVPAGTGLEVWPLAMNRSRRNFTEPDKFIPERWLPEAEYTGIRFDRERHGAFQPFSVGSRNCVGKNLAYMEMRLILARLIWNYDLVLADEAADRFLDCPAFGLWLKGPLHVRLIPLTTD</sequence>
<keyword evidence="6 8" id="KW-0408">Iron</keyword>
<proteinExistence type="inferred from homology"/>
<reference evidence="10" key="1">
    <citation type="journal article" date="2023" name="Mol. Phylogenet. Evol.">
        <title>Genome-scale phylogeny and comparative genomics of the fungal order Sordariales.</title>
        <authorList>
            <person name="Hensen N."/>
            <person name="Bonometti L."/>
            <person name="Westerberg I."/>
            <person name="Brannstrom I.O."/>
            <person name="Guillou S."/>
            <person name="Cros-Aarteil S."/>
            <person name="Calhoun S."/>
            <person name="Haridas S."/>
            <person name="Kuo A."/>
            <person name="Mondo S."/>
            <person name="Pangilinan J."/>
            <person name="Riley R."/>
            <person name="LaButti K."/>
            <person name="Andreopoulos B."/>
            <person name="Lipzen A."/>
            <person name="Chen C."/>
            <person name="Yan M."/>
            <person name="Daum C."/>
            <person name="Ng V."/>
            <person name="Clum A."/>
            <person name="Steindorff A."/>
            <person name="Ohm R.A."/>
            <person name="Martin F."/>
            <person name="Silar P."/>
            <person name="Natvig D.O."/>
            <person name="Lalanne C."/>
            <person name="Gautier V."/>
            <person name="Ament-Velasquez S.L."/>
            <person name="Kruys A."/>
            <person name="Hutchinson M.I."/>
            <person name="Powell A.J."/>
            <person name="Barry K."/>
            <person name="Miller A.N."/>
            <person name="Grigoriev I.V."/>
            <person name="Debuchy R."/>
            <person name="Gladieux P."/>
            <person name="Hiltunen Thoren M."/>
            <person name="Johannesson H."/>
        </authorList>
    </citation>
    <scope>NUCLEOTIDE SEQUENCE</scope>
    <source>
        <strain evidence="10">CBS 731.68</strain>
    </source>
</reference>
<evidence type="ECO:0000256" key="5">
    <source>
        <dbReference type="ARBA" id="ARBA00023002"/>
    </source>
</evidence>
<evidence type="ECO:0000256" key="2">
    <source>
        <dbReference type="ARBA" id="ARBA00010617"/>
    </source>
</evidence>
<dbReference type="PANTHER" id="PTHR24305">
    <property type="entry name" value="CYTOCHROME P450"/>
    <property type="match status" value="1"/>
</dbReference>
<gene>
    <name evidence="10" type="ORF">N657DRAFT_694168</name>
</gene>
<evidence type="ECO:0000256" key="4">
    <source>
        <dbReference type="ARBA" id="ARBA00022723"/>
    </source>
</evidence>
<dbReference type="InterPro" id="IPR017972">
    <property type="entry name" value="Cyt_P450_CS"/>
</dbReference>
<dbReference type="GO" id="GO:0005506">
    <property type="term" value="F:iron ion binding"/>
    <property type="evidence" value="ECO:0007669"/>
    <property type="project" value="InterPro"/>
</dbReference>
<evidence type="ECO:0000256" key="7">
    <source>
        <dbReference type="ARBA" id="ARBA00023033"/>
    </source>
</evidence>
<dbReference type="CDD" id="cd11058">
    <property type="entry name" value="CYP60B-like"/>
    <property type="match status" value="1"/>
</dbReference>
<dbReference type="GO" id="GO:0004497">
    <property type="term" value="F:monooxygenase activity"/>
    <property type="evidence" value="ECO:0007669"/>
    <property type="project" value="UniProtKB-KW"/>
</dbReference>
<evidence type="ECO:0000256" key="3">
    <source>
        <dbReference type="ARBA" id="ARBA00022617"/>
    </source>
</evidence>
<comment type="caution">
    <text evidence="10">The sequence shown here is derived from an EMBL/GenBank/DDBJ whole genome shotgun (WGS) entry which is preliminary data.</text>
</comment>
<dbReference type="Pfam" id="PF00067">
    <property type="entry name" value="p450"/>
    <property type="match status" value="1"/>
</dbReference>
<dbReference type="GO" id="GO:0020037">
    <property type="term" value="F:heme binding"/>
    <property type="evidence" value="ECO:0007669"/>
    <property type="project" value="InterPro"/>
</dbReference>
<dbReference type="GO" id="GO:0016705">
    <property type="term" value="F:oxidoreductase activity, acting on paired donors, with incorporation or reduction of molecular oxygen"/>
    <property type="evidence" value="ECO:0007669"/>
    <property type="project" value="InterPro"/>
</dbReference>
<comment type="cofactor">
    <cofactor evidence="1 8">
        <name>heme</name>
        <dbReference type="ChEBI" id="CHEBI:30413"/>
    </cofactor>
</comment>
<organism evidence="10 11">
    <name type="scientific">Parathielavia appendiculata</name>
    <dbReference type="NCBI Taxonomy" id="2587402"/>
    <lineage>
        <taxon>Eukaryota</taxon>
        <taxon>Fungi</taxon>
        <taxon>Dikarya</taxon>
        <taxon>Ascomycota</taxon>
        <taxon>Pezizomycotina</taxon>
        <taxon>Sordariomycetes</taxon>
        <taxon>Sordariomycetidae</taxon>
        <taxon>Sordariales</taxon>
        <taxon>Chaetomiaceae</taxon>
        <taxon>Parathielavia</taxon>
    </lineage>
</organism>
<dbReference type="AlphaFoldDB" id="A0AAN6TQJ2"/>
<dbReference type="EMBL" id="MU853259">
    <property type="protein sequence ID" value="KAK4118830.1"/>
    <property type="molecule type" value="Genomic_DNA"/>
</dbReference>
<evidence type="ECO:0000256" key="8">
    <source>
        <dbReference type="PIRSR" id="PIRSR602401-1"/>
    </source>
</evidence>
<reference evidence="10" key="2">
    <citation type="submission" date="2023-05" db="EMBL/GenBank/DDBJ databases">
        <authorList>
            <consortium name="Lawrence Berkeley National Laboratory"/>
            <person name="Steindorff A."/>
            <person name="Hensen N."/>
            <person name="Bonometti L."/>
            <person name="Westerberg I."/>
            <person name="Brannstrom I.O."/>
            <person name="Guillou S."/>
            <person name="Cros-Aarteil S."/>
            <person name="Calhoun S."/>
            <person name="Haridas S."/>
            <person name="Kuo A."/>
            <person name="Mondo S."/>
            <person name="Pangilinan J."/>
            <person name="Riley R."/>
            <person name="Labutti K."/>
            <person name="Andreopoulos B."/>
            <person name="Lipzen A."/>
            <person name="Chen C."/>
            <person name="Yanf M."/>
            <person name="Daum C."/>
            <person name="Ng V."/>
            <person name="Clum A."/>
            <person name="Ohm R."/>
            <person name="Martin F."/>
            <person name="Silar P."/>
            <person name="Natvig D."/>
            <person name="Lalanne C."/>
            <person name="Gautier V."/>
            <person name="Ament-Velasquez S.L."/>
            <person name="Kruys A."/>
            <person name="Hutchinson M.I."/>
            <person name="Powell A.J."/>
            <person name="Barry K."/>
            <person name="Miller A.N."/>
            <person name="Grigoriev I.V."/>
            <person name="Debuchy R."/>
            <person name="Gladieux P."/>
            <person name="Thoren M.H."/>
            <person name="Johannesson H."/>
        </authorList>
    </citation>
    <scope>NUCLEOTIDE SEQUENCE</scope>
    <source>
        <strain evidence="10">CBS 731.68</strain>
    </source>
</reference>
<keyword evidence="3 8" id="KW-0349">Heme</keyword>
<evidence type="ECO:0000313" key="11">
    <source>
        <dbReference type="Proteomes" id="UP001302602"/>
    </source>
</evidence>
<keyword evidence="11" id="KW-1185">Reference proteome</keyword>
<dbReference type="RefSeq" id="XP_062642603.1">
    <property type="nucleotide sequence ID" value="XM_062797268.1"/>
</dbReference>